<dbReference type="InterPro" id="IPR031316">
    <property type="entry name" value="FlgM_C"/>
</dbReference>
<dbReference type="GO" id="GO:0044781">
    <property type="term" value="P:bacterial-type flagellum organization"/>
    <property type="evidence" value="ECO:0007669"/>
    <property type="project" value="UniProtKB-KW"/>
</dbReference>
<keyword evidence="11" id="KW-0969">Cilium</keyword>
<evidence type="ECO:0000259" key="10">
    <source>
        <dbReference type="Pfam" id="PF04316"/>
    </source>
</evidence>
<dbReference type="NCBIfam" id="TIGR03824">
    <property type="entry name" value="FlgM_jcvi"/>
    <property type="match status" value="1"/>
</dbReference>
<keyword evidence="6" id="KW-0804">Transcription</keyword>
<keyword evidence="4" id="KW-1005">Bacterial flagellum biogenesis</keyword>
<dbReference type="AlphaFoldDB" id="A0A845V7G7"/>
<dbReference type="EMBL" id="JAAGSC010000044">
    <property type="protein sequence ID" value="NDY97096.1"/>
    <property type="molecule type" value="Genomic_DNA"/>
</dbReference>
<protein>
    <recommendedName>
        <fullName evidence="2">Negative regulator of flagellin synthesis</fullName>
    </recommendedName>
    <alternativeName>
        <fullName evidence="8">Anti-sigma-28 factor</fullName>
    </alternativeName>
</protein>
<reference evidence="11 12" key="1">
    <citation type="submission" date="2020-02" db="EMBL/GenBank/DDBJ databases">
        <authorList>
            <person name="Zhang X.-Y."/>
        </authorList>
    </citation>
    <scope>NUCLEOTIDE SEQUENCE [LARGE SCALE GENOMIC DNA]</scope>
    <source>
        <strain evidence="11 12">C33</strain>
    </source>
</reference>
<evidence type="ECO:0000256" key="1">
    <source>
        <dbReference type="ARBA" id="ARBA00005322"/>
    </source>
</evidence>
<evidence type="ECO:0000256" key="3">
    <source>
        <dbReference type="ARBA" id="ARBA00022491"/>
    </source>
</evidence>
<evidence type="ECO:0000256" key="2">
    <source>
        <dbReference type="ARBA" id="ARBA00017823"/>
    </source>
</evidence>
<dbReference type="Pfam" id="PF04316">
    <property type="entry name" value="FlgM"/>
    <property type="match status" value="1"/>
</dbReference>
<evidence type="ECO:0000256" key="5">
    <source>
        <dbReference type="ARBA" id="ARBA00023015"/>
    </source>
</evidence>
<keyword evidence="11" id="KW-0282">Flagellum</keyword>
<keyword evidence="12" id="KW-1185">Reference proteome</keyword>
<name>A0A845V7G7_9GAMM</name>
<dbReference type="Proteomes" id="UP000484885">
    <property type="component" value="Unassembled WGS sequence"/>
</dbReference>
<evidence type="ECO:0000313" key="11">
    <source>
        <dbReference type="EMBL" id="NDY97096.1"/>
    </source>
</evidence>
<comment type="caution">
    <text evidence="11">The sequence shown here is derived from an EMBL/GenBank/DDBJ whole genome shotgun (WGS) entry which is preliminary data.</text>
</comment>
<comment type="similarity">
    <text evidence="1">Belongs to the FlgM family.</text>
</comment>
<accession>A0A845V7G7</accession>
<comment type="function">
    <text evidence="7">Responsible for the coupling of flagellin expression to flagellar assembly by preventing expression of the flagellin genes when a component of the middle class of proteins is defective. It negatively regulates flagellar genes by inhibiting the activity of FliA by directly binding to FliA.</text>
</comment>
<dbReference type="SUPFAM" id="SSF101498">
    <property type="entry name" value="Anti-sigma factor FlgM"/>
    <property type="match status" value="1"/>
</dbReference>
<proteinExistence type="inferred from homology"/>
<organism evidence="11 12">
    <name type="scientific">Wenzhouxiangella limi</name>
    <dbReference type="NCBI Taxonomy" id="2707351"/>
    <lineage>
        <taxon>Bacteria</taxon>
        <taxon>Pseudomonadati</taxon>
        <taxon>Pseudomonadota</taxon>
        <taxon>Gammaproteobacteria</taxon>
        <taxon>Chromatiales</taxon>
        <taxon>Wenzhouxiangellaceae</taxon>
        <taxon>Wenzhouxiangella</taxon>
    </lineage>
</organism>
<evidence type="ECO:0000256" key="7">
    <source>
        <dbReference type="ARBA" id="ARBA00024739"/>
    </source>
</evidence>
<sequence length="108" mass="11452">MPERIDGLIRPPNTQSDSRIGRQETSPGQASSTDTEARSSGTQPTDSVSLTESARRLSELASEAAAGEAVDIGRVESARQALEEGVYEIDPRQIAERLLALDDGLGEG</sequence>
<evidence type="ECO:0000256" key="9">
    <source>
        <dbReference type="SAM" id="MobiDB-lite"/>
    </source>
</evidence>
<dbReference type="InterPro" id="IPR035890">
    <property type="entry name" value="Anti-sigma-28_factor_FlgM_sf"/>
</dbReference>
<evidence type="ECO:0000313" key="12">
    <source>
        <dbReference type="Proteomes" id="UP000484885"/>
    </source>
</evidence>
<keyword evidence="3" id="KW-0678">Repressor</keyword>
<feature type="region of interest" description="Disordered" evidence="9">
    <location>
        <begin position="1"/>
        <end position="55"/>
    </location>
</feature>
<evidence type="ECO:0000256" key="8">
    <source>
        <dbReference type="ARBA" id="ARBA00030117"/>
    </source>
</evidence>
<feature type="compositionally biased region" description="Polar residues" evidence="9">
    <location>
        <begin position="12"/>
        <end position="51"/>
    </location>
</feature>
<evidence type="ECO:0000256" key="6">
    <source>
        <dbReference type="ARBA" id="ARBA00023163"/>
    </source>
</evidence>
<dbReference type="GO" id="GO:0045892">
    <property type="term" value="P:negative regulation of DNA-templated transcription"/>
    <property type="evidence" value="ECO:0007669"/>
    <property type="project" value="InterPro"/>
</dbReference>
<gene>
    <name evidence="11" type="primary">flgM</name>
    <name evidence="11" type="ORF">G3I74_15335</name>
</gene>
<dbReference type="InterPro" id="IPR007412">
    <property type="entry name" value="FlgM"/>
</dbReference>
<keyword evidence="5" id="KW-0805">Transcription regulation</keyword>
<dbReference type="RefSeq" id="WP_164212462.1">
    <property type="nucleotide sequence ID" value="NZ_JAAGSC010000044.1"/>
</dbReference>
<keyword evidence="11" id="KW-0966">Cell projection</keyword>
<feature type="domain" description="Anti-sigma-28 factor FlgM C-terminal" evidence="10">
    <location>
        <begin position="46"/>
        <end position="99"/>
    </location>
</feature>
<evidence type="ECO:0000256" key="4">
    <source>
        <dbReference type="ARBA" id="ARBA00022795"/>
    </source>
</evidence>